<feature type="signal peptide" evidence="1">
    <location>
        <begin position="1"/>
        <end position="21"/>
    </location>
</feature>
<keyword evidence="1" id="KW-0732">Signal</keyword>
<accession>G8R4T8</accession>
<evidence type="ECO:0000256" key="1">
    <source>
        <dbReference type="SAM" id="SignalP"/>
    </source>
</evidence>
<dbReference type="STRING" id="926562.Oweho_2238"/>
<name>G8R4T8_OWEHD</name>
<dbReference type="EMBL" id="CP003156">
    <property type="protein sequence ID" value="AEV33212.1"/>
    <property type="molecule type" value="Genomic_DNA"/>
</dbReference>
<proteinExistence type="predicted"/>
<organism evidence="2 3">
    <name type="scientific">Owenweeksia hongkongensis (strain DSM 17368 / CIP 108786 / JCM 12287 / NRRL B-23963 / UST20020801)</name>
    <dbReference type="NCBI Taxonomy" id="926562"/>
    <lineage>
        <taxon>Bacteria</taxon>
        <taxon>Pseudomonadati</taxon>
        <taxon>Bacteroidota</taxon>
        <taxon>Flavobacteriia</taxon>
        <taxon>Flavobacteriales</taxon>
        <taxon>Owenweeksiaceae</taxon>
        <taxon>Owenweeksia</taxon>
    </lineage>
</organism>
<feature type="chain" id="PRO_5003514669" evidence="1">
    <location>
        <begin position="22"/>
        <end position="344"/>
    </location>
</feature>
<dbReference type="AlphaFoldDB" id="G8R4T8"/>
<protein>
    <submittedName>
        <fullName evidence="2">Uncharacterized protein</fullName>
    </submittedName>
</protein>
<keyword evidence="3" id="KW-1185">Reference proteome</keyword>
<sequence>MQKLYYTVLLAALTASLNAQLIVGVPDNKVMNGKDINPETMLLFKTTKTVFFYSEKDAPYYEEYGSKIKKNWTINQLILAPLSEANEYYKSPEEYSFLGYNMNTVVKTMDNGAPYVAAVRIYLDLITHNLDGESEIITRLVLGPDIKDLIYLYRNYLDDPTIETNFWKGDKLSSKSKNDLALSSNYIFTKAEFTNLYPGTLSIYLKQISELLEDEQTCGVLEKPETESLAKLATSTLVIPEGILTDYSRWTQQFSERDEEDFFKHYHYDYEIRSMEEINNMILEGKNAEGRYILVPAISNTDQYMNVYSPSGEWIYKNMDVFDRDYSSKDFKKLSKAIKKAAKG</sequence>
<reference evidence="2 3" key="1">
    <citation type="journal article" date="2012" name="Stand. Genomic Sci.">
        <title>Genome sequence of the orange-pigmented seawater bacterium Owenweeksia hongkongensis type strain (UST20020801(T)).</title>
        <authorList>
            <person name="Riedel T."/>
            <person name="Held B."/>
            <person name="Nolan M."/>
            <person name="Lucas S."/>
            <person name="Lapidus A."/>
            <person name="Tice H."/>
            <person name="Del Rio T.G."/>
            <person name="Cheng J.F."/>
            <person name="Han C."/>
            <person name="Tapia R."/>
            <person name="Goodwin L.A."/>
            <person name="Pitluck S."/>
            <person name="Liolios K."/>
            <person name="Mavromatis K."/>
            <person name="Pagani I."/>
            <person name="Ivanova N."/>
            <person name="Mikhailova N."/>
            <person name="Pati A."/>
            <person name="Chen A."/>
            <person name="Palaniappan K."/>
            <person name="Rohde M."/>
            <person name="Tindall B.J."/>
            <person name="Detter J.C."/>
            <person name="Goker M."/>
            <person name="Woyke T."/>
            <person name="Bristow J."/>
            <person name="Eisen J.A."/>
            <person name="Markowitz V."/>
            <person name="Hugenholtz P."/>
            <person name="Klenk H.P."/>
            <person name="Kyrpides N.C."/>
        </authorList>
    </citation>
    <scope>NUCLEOTIDE SEQUENCE</scope>
    <source>
        <strain evidence="3">DSM 17368 / JCM 12287 / NRRL B-23963</strain>
    </source>
</reference>
<dbReference type="KEGG" id="oho:Oweho_2238"/>
<evidence type="ECO:0000313" key="2">
    <source>
        <dbReference type="EMBL" id="AEV33212.1"/>
    </source>
</evidence>
<dbReference type="OrthoDB" id="668115at2"/>
<dbReference type="RefSeq" id="WP_014202561.1">
    <property type="nucleotide sequence ID" value="NC_016599.1"/>
</dbReference>
<evidence type="ECO:0000313" key="3">
    <source>
        <dbReference type="Proteomes" id="UP000005631"/>
    </source>
</evidence>
<dbReference type="Proteomes" id="UP000005631">
    <property type="component" value="Chromosome"/>
</dbReference>
<dbReference type="HOGENOM" id="CLU_806180_0_0_10"/>
<gene>
    <name evidence="2" type="ordered locus">Oweho_2238</name>
</gene>